<accession>A0A511VH50</accession>
<proteinExistence type="inferred from homology"/>
<dbReference type="NCBIfam" id="NF005559">
    <property type="entry name" value="PRK07231.1"/>
    <property type="match status" value="1"/>
</dbReference>
<evidence type="ECO:0000256" key="1">
    <source>
        <dbReference type="ARBA" id="ARBA00006484"/>
    </source>
</evidence>
<dbReference type="Pfam" id="PF13561">
    <property type="entry name" value="adh_short_C2"/>
    <property type="match status" value="1"/>
</dbReference>
<dbReference type="OrthoDB" id="286404at2"/>
<evidence type="ECO:0000313" key="3">
    <source>
        <dbReference type="EMBL" id="GEN36873.1"/>
    </source>
</evidence>
<name>A0A511VH50_9BACL</name>
<dbReference type="PANTHER" id="PTHR43477:SF1">
    <property type="entry name" value="DIHYDROANTICAPSIN 7-DEHYDROGENASE"/>
    <property type="match status" value="1"/>
</dbReference>
<dbReference type="CDD" id="cd05233">
    <property type="entry name" value="SDR_c"/>
    <property type="match status" value="1"/>
</dbReference>
<dbReference type="FunFam" id="3.40.50.720:FF:000084">
    <property type="entry name" value="Short-chain dehydrogenase reductase"/>
    <property type="match status" value="1"/>
</dbReference>
<organism evidence="3 4">
    <name type="scientific">Aneurinibacillus danicus</name>
    <dbReference type="NCBI Taxonomy" id="267746"/>
    <lineage>
        <taxon>Bacteria</taxon>
        <taxon>Bacillati</taxon>
        <taxon>Bacillota</taxon>
        <taxon>Bacilli</taxon>
        <taxon>Bacillales</taxon>
        <taxon>Paenibacillaceae</taxon>
        <taxon>Aneurinibacillus group</taxon>
        <taxon>Aneurinibacillus</taxon>
    </lineage>
</organism>
<comment type="caution">
    <text evidence="3">The sequence shown here is derived from an EMBL/GenBank/DDBJ whole genome shotgun (WGS) entry which is preliminary data.</text>
</comment>
<sequence>MKLRDKVAVISASASGMGKAGAILFAKEGAIVNILDINRENGEQVVKEIRDHGGQANYFHTDLSDVSAIKDTIEKINQQYKRIDVLWNHIGIPGPSGLDEVEEKDYDFAMNLNVKSGFFTTKYALPLIPNGGSIIFTASISGLVASPLSPVYSAGKGAVVNLVRSLAVHLGNRNIRVNSICPGLTETPMMNQFLKRNQHDNLDENRRKFTDNIPLGRVGQPNDIANAALFLASEDSAYISGVNLPVDGAYTAK</sequence>
<dbReference type="SUPFAM" id="SSF51735">
    <property type="entry name" value="NAD(P)-binding Rossmann-fold domains"/>
    <property type="match status" value="1"/>
</dbReference>
<keyword evidence="4" id="KW-1185">Reference proteome</keyword>
<dbReference type="InterPro" id="IPR020904">
    <property type="entry name" value="Sc_DH/Rdtase_CS"/>
</dbReference>
<dbReference type="GO" id="GO:0008206">
    <property type="term" value="P:bile acid metabolic process"/>
    <property type="evidence" value="ECO:0007669"/>
    <property type="project" value="UniProtKB-ARBA"/>
</dbReference>
<dbReference type="PRINTS" id="PR00081">
    <property type="entry name" value="GDHRDH"/>
</dbReference>
<dbReference type="InterPro" id="IPR036291">
    <property type="entry name" value="NAD(P)-bd_dom_sf"/>
</dbReference>
<dbReference type="RefSeq" id="WP_146812500.1">
    <property type="nucleotide sequence ID" value="NZ_BJXX01000273.1"/>
</dbReference>
<evidence type="ECO:0000313" key="4">
    <source>
        <dbReference type="Proteomes" id="UP000321157"/>
    </source>
</evidence>
<reference evidence="3 4" key="1">
    <citation type="submission" date="2019-07" db="EMBL/GenBank/DDBJ databases">
        <title>Whole genome shotgun sequence of Aneurinibacillus danicus NBRC 102444.</title>
        <authorList>
            <person name="Hosoyama A."/>
            <person name="Uohara A."/>
            <person name="Ohji S."/>
            <person name="Ichikawa N."/>
        </authorList>
    </citation>
    <scope>NUCLEOTIDE SEQUENCE [LARGE SCALE GENOMIC DNA]</scope>
    <source>
        <strain evidence="3 4">NBRC 102444</strain>
    </source>
</reference>
<dbReference type="Proteomes" id="UP000321157">
    <property type="component" value="Unassembled WGS sequence"/>
</dbReference>
<dbReference type="PANTHER" id="PTHR43477">
    <property type="entry name" value="DIHYDROANTICAPSIN 7-DEHYDROGENASE"/>
    <property type="match status" value="1"/>
</dbReference>
<dbReference type="InterPro" id="IPR051122">
    <property type="entry name" value="SDR_DHRS6-like"/>
</dbReference>
<dbReference type="PROSITE" id="PS00061">
    <property type="entry name" value="ADH_SHORT"/>
    <property type="match status" value="1"/>
</dbReference>
<keyword evidence="2" id="KW-0560">Oxidoreductase</keyword>
<evidence type="ECO:0000256" key="2">
    <source>
        <dbReference type="ARBA" id="ARBA00023002"/>
    </source>
</evidence>
<dbReference type="InterPro" id="IPR002347">
    <property type="entry name" value="SDR_fam"/>
</dbReference>
<comment type="similarity">
    <text evidence="1">Belongs to the short-chain dehydrogenases/reductases (SDR) family.</text>
</comment>
<gene>
    <name evidence="3" type="primary">yxbG</name>
    <name evidence="3" type="ORF">ADA01nite_43330</name>
</gene>
<dbReference type="EMBL" id="BJXX01000273">
    <property type="protein sequence ID" value="GEN36873.1"/>
    <property type="molecule type" value="Genomic_DNA"/>
</dbReference>
<protein>
    <submittedName>
        <fullName evidence="3">Putative oxidoreductase YxbG</fullName>
    </submittedName>
</protein>
<dbReference type="GO" id="GO:0016491">
    <property type="term" value="F:oxidoreductase activity"/>
    <property type="evidence" value="ECO:0007669"/>
    <property type="project" value="UniProtKB-KW"/>
</dbReference>
<dbReference type="PRINTS" id="PR00080">
    <property type="entry name" value="SDRFAMILY"/>
</dbReference>
<dbReference type="AlphaFoldDB" id="A0A511VH50"/>
<dbReference type="Gene3D" id="3.40.50.720">
    <property type="entry name" value="NAD(P)-binding Rossmann-like Domain"/>
    <property type="match status" value="1"/>
</dbReference>